<evidence type="ECO:0000256" key="3">
    <source>
        <dbReference type="ARBA" id="ARBA00022475"/>
    </source>
</evidence>
<evidence type="ECO:0000256" key="1">
    <source>
        <dbReference type="ARBA" id="ARBA00004651"/>
    </source>
</evidence>
<dbReference type="Gene3D" id="1.10.287.3510">
    <property type="match status" value="1"/>
</dbReference>
<dbReference type="Proteomes" id="UP001597158">
    <property type="component" value="Unassembled WGS sequence"/>
</dbReference>
<evidence type="ECO:0000256" key="4">
    <source>
        <dbReference type="ARBA" id="ARBA00022692"/>
    </source>
</evidence>
<keyword evidence="6 7" id="KW-0472">Membrane</keyword>
<comment type="caution">
    <text evidence="8">The sequence shown here is derived from an EMBL/GenBank/DDBJ whole genome shotgun (WGS) entry which is preliminary data.</text>
</comment>
<dbReference type="InterPro" id="IPR039428">
    <property type="entry name" value="NUOK/Mnh_C1-like"/>
</dbReference>
<organism evidence="8 9">
    <name type="scientific">Thauera mechernichensis</name>
    <dbReference type="NCBI Taxonomy" id="82788"/>
    <lineage>
        <taxon>Bacteria</taxon>
        <taxon>Pseudomonadati</taxon>
        <taxon>Pseudomonadota</taxon>
        <taxon>Betaproteobacteria</taxon>
        <taxon>Rhodocyclales</taxon>
        <taxon>Zoogloeaceae</taxon>
        <taxon>Thauera</taxon>
    </lineage>
</organism>
<evidence type="ECO:0000256" key="6">
    <source>
        <dbReference type="ARBA" id="ARBA00023136"/>
    </source>
</evidence>
<dbReference type="EC" id="1.6.5.9" evidence="8"/>
<dbReference type="InterPro" id="IPR050601">
    <property type="entry name" value="CPA3_antiporter_subunitC"/>
</dbReference>
<feature type="transmembrane region" description="Helical" evidence="7">
    <location>
        <begin position="12"/>
        <end position="30"/>
    </location>
</feature>
<evidence type="ECO:0000256" key="5">
    <source>
        <dbReference type="ARBA" id="ARBA00022989"/>
    </source>
</evidence>
<keyword evidence="9" id="KW-1185">Reference proteome</keyword>
<keyword evidence="3" id="KW-1003">Cell membrane</keyword>
<feature type="transmembrane region" description="Helical" evidence="7">
    <location>
        <begin position="37"/>
        <end position="55"/>
    </location>
</feature>
<dbReference type="Pfam" id="PF00420">
    <property type="entry name" value="Oxidored_q2"/>
    <property type="match status" value="1"/>
</dbReference>
<dbReference type="EMBL" id="JBHTMC010000024">
    <property type="protein sequence ID" value="MFD1264202.1"/>
    <property type="molecule type" value="Genomic_DNA"/>
</dbReference>
<evidence type="ECO:0000313" key="8">
    <source>
        <dbReference type="EMBL" id="MFD1264202.1"/>
    </source>
</evidence>
<evidence type="ECO:0000256" key="7">
    <source>
        <dbReference type="SAM" id="Phobius"/>
    </source>
</evidence>
<dbReference type="PANTHER" id="PTHR34583">
    <property type="entry name" value="ANTIPORTER SUBUNIT MNHC2-RELATED"/>
    <property type="match status" value="1"/>
</dbReference>
<protein>
    <submittedName>
        <fullName evidence="8">NADH-quinone oxidoreductase subunit K</fullName>
        <ecNumber evidence="8">1.6.5.9</ecNumber>
    </submittedName>
</protein>
<feature type="transmembrane region" description="Helical" evidence="7">
    <location>
        <begin position="67"/>
        <end position="87"/>
    </location>
</feature>
<gene>
    <name evidence="8" type="ORF">ACFQ4M_11455</name>
</gene>
<keyword evidence="5 7" id="KW-1133">Transmembrane helix</keyword>
<dbReference type="PANTHER" id="PTHR34583:SF2">
    <property type="entry name" value="ANTIPORTER SUBUNIT MNHC2-RELATED"/>
    <property type="match status" value="1"/>
</dbReference>
<dbReference type="RefSeq" id="WP_277831050.1">
    <property type="nucleotide sequence ID" value="NZ_JARQZE010000002.1"/>
</dbReference>
<name>A0ABW3WGT7_9RHOO</name>
<sequence length="103" mass="10998">MSATVLTTDALYAWVGVLLCGLGLFGFVIHRHLLRRLLAFNVMGSGSFLLLVGLAQDGRGIDPVPQALVLTGIVVAVASTALALVIFRRWHRVSGESTLPEDV</sequence>
<accession>A0ABW3WGT7</accession>
<proteinExistence type="inferred from homology"/>
<evidence type="ECO:0000313" key="9">
    <source>
        <dbReference type="Proteomes" id="UP001597158"/>
    </source>
</evidence>
<keyword evidence="4 7" id="KW-0812">Transmembrane</keyword>
<dbReference type="GO" id="GO:0050136">
    <property type="term" value="F:NADH dehydrogenase (quinone) (non-electrogenic) activity"/>
    <property type="evidence" value="ECO:0007669"/>
    <property type="project" value="UniProtKB-EC"/>
</dbReference>
<comment type="subcellular location">
    <subcellularLocation>
        <location evidence="1">Cell membrane</location>
        <topology evidence="1">Multi-pass membrane protein</topology>
    </subcellularLocation>
</comment>
<evidence type="ECO:0000256" key="2">
    <source>
        <dbReference type="ARBA" id="ARBA00010388"/>
    </source>
</evidence>
<comment type="similarity">
    <text evidence="2">Belongs to the CPA3 antiporters (TC 2.A.63) subunit C family.</text>
</comment>
<keyword evidence="8" id="KW-0560">Oxidoreductase</keyword>
<reference evidence="9" key="1">
    <citation type="journal article" date="2019" name="Int. J. Syst. Evol. Microbiol.">
        <title>The Global Catalogue of Microorganisms (GCM) 10K type strain sequencing project: providing services to taxonomists for standard genome sequencing and annotation.</title>
        <authorList>
            <consortium name="The Broad Institute Genomics Platform"/>
            <consortium name="The Broad Institute Genome Sequencing Center for Infectious Disease"/>
            <person name="Wu L."/>
            <person name="Ma J."/>
        </authorList>
    </citation>
    <scope>NUCLEOTIDE SEQUENCE [LARGE SCALE GENOMIC DNA]</scope>
    <source>
        <strain evidence="9">CCUG 48884</strain>
    </source>
</reference>